<comment type="caution">
    <text evidence="2">The sequence shown here is derived from an EMBL/GenBank/DDBJ whole genome shotgun (WGS) entry which is preliminary data.</text>
</comment>
<dbReference type="GO" id="GO:0016787">
    <property type="term" value="F:hydrolase activity"/>
    <property type="evidence" value="ECO:0007669"/>
    <property type="project" value="InterPro"/>
</dbReference>
<evidence type="ECO:0000313" key="3">
    <source>
        <dbReference type="Proteomes" id="UP001165120"/>
    </source>
</evidence>
<keyword evidence="3" id="KW-1185">Reference proteome</keyword>
<reference evidence="2" key="1">
    <citation type="submission" date="2023-04" db="EMBL/GenBank/DDBJ databases">
        <title>Candida boidinii NBRC 10035.</title>
        <authorList>
            <person name="Ichikawa N."/>
            <person name="Sato H."/>
            <person name="Tonouchi N."/>
        </authorList>
    </citation>
    <scope>NUCLEOTIDE SEQUENCE</scope>
    <source>
        <strain evidence="2">NBRC 10035</strain>
    </source>
</reference>
<dbReference type="Proteomes" id="UP001165120">
    <property type="component" value="Unassembled WGS sequence"/>
</dbReference>
<evidence type="ECO:0000259" key="1">
    <source>
        <dbReference type="Pfam" id="PF01738"/>
    </source>
</evidence>
<dbReference type="Gene3D" id="3.40.50.1820">
    <property type="entry name" value="alpha/beta hydrolase"/>
    <property type="match status" value="1"/>
</dbReference>
<feature type="domain" description="Dienelactone hydrolase" evidence="1">
    <location>
        <begin position="32"/>
        <end position="244"/>
    </location>
</feature>
<proteinExistence type="predicted"/>
<dbReference type="EMBL" id="BSXN01000285">
    <property type="protein sequence ID" value="GME67934.1"/>
    <property type="molecule type" value="Genomic_DNA"/>
</dbReference>
<protein>
    <submittedName>
        <fullName evidence="2">Unnamed protein product</fullName>
    </submittedName>
</protein>
<dbReference type="SUPFAM" id="SSF53474">
    <property type="entry name" value="alpha/beta-Hydrolases"/>
    <property type="match status" value="1"/>
</dbReference>
<gene>
    <name evidence="2" type="ORF">Cboi02_000127700</name>
</gene>
<name>A0A9W6W887_CANBO</name>
<dbReference type="PANTHER" id="PTHR17630:SF44">
    <property type="entry name" value="PROTEIN AIM2"/>
    <property type="match status" value="1"/>
</dbReference>
<dbReference type="InterPro" id="IPR002925">
    <property type="entry name" value="Dienelactn_hydro"/>
</dbReference>
<dbReference type="PANTHER" id="PTHR17630">
    <property type="entry name" value="DIENELACTONE HYDROLASE"/>
    <property type="match status" value="1"/>
</dbReference>
<accession>A0A9W6W887</accession>
<dbReference type="AlphaFoldDB" id="A0A9W6W887"/>
<organism evidence="2 3">
    <name type="scientific">Candida boidinii</name>
    <name type="common">Yeast</name>
    <dbReference type="NCBI Taxonomy" id="5477"/>
    <lineage>
        <taxon>Eukaryota</taxon>
        <taxon>Fungi</taxon>
        <taxon>Dikarya</taxon>
        <taxon>Ascomycota</taxon>
        <taxon>Saccharomycotina</taxon>
        <taxon>Pichiomycetes</taxon>
        <taxon>Pichiales</taxon>
        <taxon>Pichiaceae</taxon>
        <taxon>Ogataea</taxon>
        <taxon>Ogataea/Candida clade</taxon>
    </lineage>
</organism>
<evidence type="ECO:0000313" key="2">
    <source>
        <dbReference type="EMBL" id="GME67934.1"/>
    </source>
</evidence>
<sequence length="248" mass="27591">MASNPPGECCIRGVLHEGETTGEETKTFGYNSYVAGGSNSKDKVIVILTDIYGYQFKNTQLIADQLAKRTGYYVVVPDILNGDALTFGKVSPEIIGEWLPRHPIQGTKDIITDYLTNLKKELNPSYLAGIGYCFGAKYLFHQMTADGFFDVGVGAHPSFADEDEVSAIRKPVLISAAEKDNIFTAELRHKTESIFSSIEGLRYQINLFGGVEHGFTIRSDENIPAVRYAKNKALSDHVYWFKEFEPTK</sequence>
<dbReference type="InterPro" id="IPR029058">
    <property type="entry name" value="AB_hydrolase_fold"/>
</dbReference>
<dbReference type="Pfam" id="PF01738">
    <property type="entry name" value="DLH"/>
    <property type="match status" value="1"/>
</dbReference>